<dbReference type="Pfam" id="PF00206">
    <property type="entry name" value="Lyase_1"/>
    <property type="match status" value="1"/>
</dbReference>
<accession>A0A3B1E9B0</accession>
<protein>
    <recommendedName>
        <fullName evidence="5 10">Argininosuccinate lyase</fullName>
        <shortName evidence="10">ASAL</shortName>
        <ecNumber evidence="5 10">4.3.2.1</ecNumber>
    </recommendedName>
    <alternativeName>
        <fullName evidence="10">Arginosuccinase</fullName>
    </alternativeName>
</protein>
<dbReference type="NCBIfam" id="TIGR00838">
    <property type="entry name" value="argH"/>
    <property type="match status" value="1"/>
</dbReference>
<dbReference type="Gene3D" id="1.10.275.10">
    <property type="entry name" value="Fumarase/aspartase (N-terminal domain)"/>
    <property type="match status" value="1"/>
</dbReference>
<dbReference type="FunFam" id="1.20.200.10:FF:000006">
    <property type="entry name" value="Argininosuccinate lyase"/>
    <property type="match status" value="1"/>
</dbReference>
<evidence type="ECO:0000256" key="4">
    <source>
        <dbReference type="ARBA" id="ARBA00005552"/>
    </source>
</evidence>
<dbReference type="EC" id="4.3.2.1" evidence="5 10"/>
<evidence type="ECO:0000256" key="9">
    <source>
        <dbReference type="ARBA" id="ARBA00023239"/>
    </source>
</evidence>
<dbReference type="SUPFAM" id="SSF48557">
    <property type="entry name" value="L-aspartase-like"/>
    <property type="match status" value="1"/>
</dbReference>
<dbReference type="InterPro" id="IPR020557">
    <property type="entry name" value="Fumarate_lyase_CS"/>
</dbReference>
<dbReference type="HAMAP" id="MF_00006">
    <property type="entry name" value="Arg_succ_lyase"/>
    <property type="match status" value="1"/>
</dbReference>
<dbReference type="GO" id="GO:0005829">
    <property type="term" value="C:cytosol"/>
    <property type="evidence" value="ECO:0007669"/>
    <property type="project" value="TreeGrafter"/>
</dbReference>
<keyword evidence="7 10" id="KW-0055">Arginine biosynthesis</keyword>
<keyword evidence="9 10" id="KW-0456">Lyase</keyword>
<dbReference type="OrthoDB" id="9769623at2"/>
<dbReference type="InterPro" id="IPR009049">
    <property type="entry name" value="Argininosuccinate_lyase"/>
</dbReference>
<evidence type="ECO:0000256" key="10">
    <source>
        <dbReference type="HAMAP-Rule" id="MF_00006"/>
    </source>
</evidence>
<dbReference type="PRINTS" id="PR00149">
    <property type="entry name" value="FUMRATELYASE"/>
</dbReference>
<dbReference type="Gene3D" id="1.20.200.10">
    <property type="entry name" value="Fumarase/aspartase (Central domain)"/>
    <property type="match status" value="1"/>
</dbReference>
<evidence type="ECO:0000256" key="6">
    <source>
        <dbReference type="ARBA" id="ARBA00022490"/>
    </source>
</evidence>
<reference evidence="14" key="1">
    <citation type="submission" date="2018-09" db="EMBL/GenBank/DDBJ databases">
        <authorList>
            <person name="Manzano-Marin A."/>
            <person name="Manzano-Marin A."/>
        </authorList>
    </citation>
    <scope>NUCLEOTIDE SEQUENCE [LARGE SCALE GENOMIC DNA]</scope>
    <source>
        <strain evidence="14">BuCistrobi</strain>
    </source>
</reference>
<dbReference type="GO" id="GO:0004056">
    <property type="term" value="F:argininosuccinate lyase activity"/>
    <property type="evidence" value="ECO:0007669"/>
    <property type="project" value="UniProtKB-UniRule"/>
</dbReference>
<gene>
    <name evidence="10 13" type="primary">argH</name>
    <name evidence="13" type="ORF">BUCINSTRO3249_0033</name>
</gene>
<comment type="similarity">
    <text evidence="4">In the N-terminal section; belongs to the lyase 1 family. Argininosuccinate lyase subfamily.</text>
</comment>
<dbReference type="PRINTS" id="PR00145">
    <property type="entry name" value="ARGSUCLYASE"/>
</dbReference>
<keyword evidence="6 10" id="KW-0963">Cytoplasm</keyword>
<comment type="catalytic activity">
    <reaction evidence="1 10">
        <text>2-(N(omega)-L-arginino)succinate = fumarate + L-arginine</text>
        <dbReference type="Rhea" id="RHEA:24020"/>
        <dbReference type="ChEBI" id="CHEBI:29806"/>
        <dbReference type="ChEBI" id="CHEBI:32682"/>
        <dbReference type="ChEBI" id="CHEBI:57472"/>
        <dbReference type="EC" id="4.3.2.1"/>
    </reaction>
</comment>
<dbReference type="InterPro" id="IPR008948">
    <property type="entry name" value="L-Aspartase-like"/>
</dbReference>
<dbReference type="PANTHER" id="PTHR43814:SF1">
    <property type="entry name" value="ARGININOSUCCINATE LYASE"/>
    <property type="match status" value="1"/>
</dbReference>
<dbReference type="Pfam" id="PF14698">
    <property type="entry name" value="ASL_C2"/>
    <property type="match status" value="1"/>
</dbReference>
<evidence type="ECO:0000259" key="11">
    <source>
        <dbReference type="Pfam" id="PF00206"/>
    </source>
</evidence>
<evidence type="ECO:0000256" key="3">
    <source>
        <dbReference type="ARBA" id="ARBA00004941"/>
    </source>
</evidence>
<dbReference type="InterPro" id="IPR000362">
    <property type="entry name" value="Fumarate_lyase_fam"/>
</dbReference>
<comment type="subcellular location">
    <subcellularLocation>
        <location evidence="2 10">Cytoplasm</location>
    </subcellularLocation>
</comment>
<dbReference type="InterPro" id="IPR024083">
    <property type="entry name" value="Fumarase/histidase_N"/>
</dbReference>
<feature type="domain" description="Argininosuccinate lyase C-terminal" evidence="12">
    <location>
        <begin position="366"/>
        <end position="432"/>
    </location>
</feature>
<dbReference type="InterPro" id="IPR022761">
    <property type="entry name" value="Fumarate_lyase_N"/>
</dbReference>
<dbReference type="Proteomes" id="UP000271849">
    <property type="component" value="Chromosome"/>
</dbReference>
<evidence type="ECO:0000256" key="1">
    <source>
        <dbReference type="ARBA" id="ARBA00000985"/>
    </source>
</evidence>
<evidence type="ECO:0000256" key="2">
    <source>
        <dbReference type="ARBA" id="ARBA00004496"/>
    </source>
</evidence>
<dbReference type="UniPathway" id="UPA00068">
    <property type="reaction ID" value="UER00114"/>
</dbReference>
<dbReference type="NCBIfam" id="NF008964">
    <property type="entry name" value="PRK12308.1"/>
    <property type="match status" value="1"/>
</dbReference>
<dbReference type="InterPro" id="IPR029419">
    <property type="entry name" value="Arg_succ_lyase_C"/>
</dbReference>
<dbReference type="GO" id="GO:0042450">
    <property type="term" value="P:L-arginine biosynthetic process via ornithine"/>
    <property type="evidence" value="ECO:0007669"/>
    <property type="project" value="UniProtKB-UniRule"/>
</dbReference>
<evidence type="ECO:0000256" key="8">
    <source>
        <dbReference type="ARBA" id="ARBA00022605"/>
    </source>
</evidence>
<dbReference type="STRING" id="1921549.GCA_900128825_00033"/>
<dbReference type="RefSeq" id="WP_158348905.1">
    <property type="nucleotide sequence ID" value="NZ_LR025085.1"/>
</dbReference>
<evidence type="ECO:0000313" key="14">
    <source>
        <dbReference type="Proteomes" id="UP000271849"/>
    </source>
</evidence>
<sequence length="461" mass="52919">MALWGGRFSESSDIKFKQFNNSLYIDYRLIKEDIQSSIAWSKVLCNVNILTNEEQKLIEKTLYWILEKYLNNSEKVLSSGAEDIHSFIENILIDKIGNIGKKLYTGRSRNDQIATDLKLWCKNKSKIICKKILQLQSIFLSQARLYQDSIIPGYTHLQKAQPITFSYWCLAYIEMLERDRLRVLDVVKRLDYSPLGSGSISGTSWNINRKKLAELMGFTSVTKNALDSVSDRDFILDILFTASTSMMHLSRFSEDLIFYNSGEVNFIELSDSITSGSSLMPQKKNPDILELIRGKCSGVYGSLFSTFTLLKGLPLSYNKDFQEDKKYLFQGLDIWEECLRMSKLVLKNMRLDTERARVLAEEGYGNATELADYLVRKGISFRDSHHISGKIVLESIRQNKFLEELDLVTLKKFCPVIKKDIYQDLTLEACLEKRNIVGGVSKKQIKIALDCVAQRLLILEK</sequence>
<evidence type="ECO:0000259" key="12">
    <source>
        <dbReference type="Pfam" id="PF14698"/>
    </source>
</evidence>
<evidence type="ECO:0000313" key="13">
    <source>
        <dbReference type="EMBL" id="VAX76239.1"/>
    </source>
</evidence>
<dbReference type="EMBL" id="LR025085">
    <property type="protein sequence ID" value="VAX76239.1"/>
    <property type="molecule type" value="Genomic_DNA"/>
</dbReference>
<feature type="domain" description="Fumarate lyase N-terminal" evidence="11">
    <location>
        <begin position="6"/>
        <end position="301"/>
    </location>
</feature>
<dbReference type="FunFam" id="1.10.40.30:FF:000001">
    <property type="entry name" value="Argininosuccinate lyase"/>
    <property type="match status" value="1"/>
</dbReference>
<proteinExistence type="inferred from homology"/>
<keyword evidence="8 10" id="KW-0028">Amino-acid biosynthesis</keyword>
<comment type="similarity">
    <text evidence="10">Belongs to the lyase 1 family. Argininosuccinate lyase subfamily.</text>
</comment>
<dbReference type="AlphaFoldDB" id="A0A3B1E9B0"/>
<organism evidence="13 14">
    <name type="scientific">Buchnera aphidicola</name>
    <name type="common">Cinara strobi</name>
    <dbReference type="NCBI Taxonomy" id="1921549"/>
    <lineage>
        <taxon>Bacteria</taxon>
        <taxon>Pseudomonadati</taxon>
        <taxon>Pseudomonadota</taxon>
        <taxon>Gammaproteobacteria</taxon>
        <taxon>Enterobacterales</taxon>
        <taxon>Erwiniaceae</taxon>
        <taxon>Buchnera</taxon>
    </lineage>
</organism>
<dbReference type="PANTHER" id="PTHR43814">
    <property type="entry name" value="ARGININOSUCCINATE LYASE"/>
    <property type="match status" value="1"/>
</dbReference>
<name>A0A3B1E9B0_9GAMM</name>
<evidence type="ECO:0000256" key="7">
    <source>
        <dbReference type="ARBA" id="ARBA00022571"/>
    </source>
</evidence>
<dbReference type="PROSITE" id="PS00163">
    <property type="entry name" value="FUMARATE_LYASES"/>
    <property type="match status" value="1"/>
</dbReference>
<comment type="pathway">
    <text evidence="3 10">Amino-acid biosynthesis; L-arginine biosynthesis; L-arginine from L-ornithine and carbamoyl phosphate: step 3/3.</text>
</comment>
<evidence type="ECO:0000256" key="5">
    <source>
        <dbReference type="ARBA" id="ARBA00012338"/>
    </source>
</evidence>
<dbReference type="CDD" id="cd01359">
    <property type="entry name" value="Argininosuccinate_lyase"/>
    <property type="match status" value="1"/>
</dbReference>
<dbReference type="Gene3D" id="1.10.40.30">
    <property type="entry name" value="Fumarase/aspartase (C-terminal domain)"/>
    <property type="match status" value="1"/>
</dbReference>